<name>A0A8T2L5T3_ASTMX</name>
<dbReference type="Proteomes" id="UP000752171">
    <property type="component" value="Unassembled WGS sequence"/>
</dbReference>
<keyword evidence="2" id="KW-0010">Activator</keyword>
<accession>A0A8T2L5T3</accession>
<evidence type="ECO:0000256" key="4">
    <source>
        <dbReference type="SAM" id="SignalP"/>
    </source>
</evidence>
<dbReference type="InterPro" id="IPR047571">
    <property type="entry name" value="OCA"/>
</dbReference>
<dbReference type="GO" id="GO:0070974">
    <property type="term" value="F:POU domain binding"/>
    <property type="evidence" value="ECO:0007669"/>
    <property type="project" value="InterPro"/>
</dbReference>
<dbReference type="PROSITE" id="PS52003">
    <property type="entry name" value="OCA"/>
    <property type="match status" value="1"/>
</dbReference>
<evidence type="ECO:0000313" key="6">
    <source>
        <dbReference type="EMBL" id="KAG9265375.1"/>
    </source>
</evidence>
<comment type="caution">
    <text evidence="6">The sequence shown here is derived from an EMBL/GenBank/DDBJ whole genome shotgun (WGS) entry which is preliminary data.</text>
</comment>
<feature type="chain" id="PRO_5035780354" evidence="4">
    <location>
        <begin position="18"/>
        <end position="253"/>
    </location>
</feature>
<organism evidence="6 7">
    <name type="scientific">Astyanax mexicanus</name>
    <name type="common">Blind cave fish</name>
    <name type="synonym">Astyanax fasciatus mexicanus</name>
    <dbReference type="NCBI Taxonomy" id="7994"/>
    <lineage>
        <taxon>Eukaryota</taxon>
        <taxon>Metazoa</taxon>
        <taxon>Chordata</taxon>
        <taxon>Craniata</taxon>
        <taxon>Vertebrata</taxon>
        <taxon>Euteleostomi</taxon>
        <taxon>Actinopterygii</taxon>
        <taxon>Neopterygii</taxon>
        <taxon>Teleostei</taxon>
        <taxon>Ostariophysi</taxon>
        <taxon>Characiformes</taxon>
        <taxon>Characoidei</taxon>
        <taxon>Acestrorhamphidae</taxon>
        <taxon>Acestrorhamphinae</taxon>
        <taxon>Astyanax</taxon>
    </lineage>
</organism>
<dbReference type="InterPro" id="IPR043265">
    <property type="entry name" value="OCAT2"/>
</dbReference>
<evidence type="ECO:0000313" key="7">
    <source>
        <dbReference type="Proteomes" id="UP000752171"/>
    </source>
</evidence>
<evidence type="ECO:0000256" key="3">
    <source>
        <dbReference type="ARBA" id="ARBA00023163"/>
    </source>
</evidence>
<dbReference type="AlphaFoldDB" id="A0A8T2L5T3"/>
<feature type="domain" description="OCA" evidence="5">
    <location>
        <begin position="25"/>
        <end position="47"/>
    </location>
</feature>
<keyword evidence="4" id="KW-0732">Signal</keyword>
<dbReference type="EMBL" id="JAICCE010000018">
    <property type="protein sequence ID" value="KAG9265375.1"/>
    <property type="molecule type" value="Genomic_DNA"/>
</dbReference>
<dbReference type="PANTHER" id="PTHR36689">
    <property type="entry name" value="COLORECTAL CANCER-ASSOCIATED PROTEIN 2"/>
    <property type="match status" value="1"/>
</dbReference>
<evidence type="ECO:0000259" key="5">
    <source>
        <dbReference type="PROSITE" id="PS52003"/>
    </source>
</evidence>
<evidence type="ECO:0000256" key="2">
    <source>
        <dbReference type="ARBA" id="ARBA00023159"/>
    </source>
</evidence>
<keyword evidence="1" id="KW-0805">Transcription regulation</keyword>
<protein>
    <submittedName>
        <fullName evidence="6">Colorectal cancer-associated protein 2 isoform X1</fullName>
    </submittedName>
</protein>
<keyword evidence="3" id="KW-0804">Transcription</keyword>
<reference evidence="6 7" key="1">
    <citation type="submission" date="2021-07" db="EMBL/GenBank/DDBJ databases">
        <authorList>
            <person name="Imarazene B."/>
            <person name="Zahm M."/>
            <person name="Klopp C."/>
            <person name="Cabau C."/>
            <person name="Beille S."/>
            <person name="Jouanno E."/>
            <person name="Castinel A."/>
            <person name="Lluch J."/>
            <person name="Gil L."/>
            <person name="Kuchtly C."/>
            <person name="Lopez Roques C."/>
            <person name="Donnadieu C."/>
            <person name="Parrinello H."/>
            <person name="Journot L."/>
            <person name="Du K."/>
            <person name="Schartl M."/>
            <person name="Retaux S."/>
            <person name="Guiguen Y."/>
        </authorList>
    </citation>
    <scope>NUCLEOTIDE SEQUENCE [LARGE SCALE GENOMIC DNA]</scope>
    <source>
        <strain evidence="6">Pach_M1</strain>
        <tissue evidence="6">Testis</tissue>
    </source>
</reference>
<feature type="signal peptide" evidence="4">
    <location>
        <begin position="1"/>
        <end position="17"/>
    </location>
</feature>
<dbReference type="GO" id="GO:0003677">
    <property type="term" value="F:DNA binding"/>
    <property type="evidence" value="ECO:0007669"/>
    <property type="project" value="InterPro"/>
</dbReference>
<dbReference type="PANTHER" id="PTHR36689:SF1">
    <property type="entry name" value="POU CLASS 2 HOMEOBOX ASSOCIATING FACTOR 3"/>
    <property type="match status" value="1"/>
</dbReference>
<evidence type="ECO:0000256" key="1">
    <source>
        <dbReference type="ARBA" id="ARBA00023015"/>
    </source>
</evidence>
<gene>
    <name evidence="6" type="ORF">AMEX_G21763</name>
</gene>
<proteinExistence type="predicted"/>
<sequence length="253" mass="27639">MLFAPAALCGLVKACEGVPIAHYKPKVYQGVRVKTTVKELLQKRRAALQAAESQKSQTVPSPDSCPTTLPAAHGDVFPASSVPDTYFQPRQFADNGHISMEDTFLMNAMPSEGLHASSTSCSPAAWMDGYNIPACMDYYSNPLALLSSSPTHSFNLPSPADYNSYSPPESHSSSSSCYSSPSRLDLSTSFAPESCHYQQHFDLQHCYSHWPALNEAGTASEYTAYSSSDCFYPTFGEDLYSRRESSSAELCYL</sequence>